<dbReference type="eggNOG" id="ENOG502SU97">
    <property type="taxonomic scope" value="Eukaryota"/>
</dbReference>
<dbReference type="Proteomes" id="UP000001611">
    <property type="component" value="Chromosome 4"/>
</dbReference>
<dbReference type="GeneID" id="20706686"/>
<dbReference type="EMBL" id="DS572703">
    <property type="protein sequence ID" value="EGY23785.1"/>
    <property type="molecule type" value="Genomic_DNA"/>
</dbReference>
<evidence type="ECO:0000313" key="2">
    <source>
        <dbReference type="Proteomes" id="UP000001611"/>
    </source>
</evidence>
<name>G2X4Z1_VERDV</name>
<dbReference type="HOGENOM" id="CLU_093581_1_0_1"/>
<accession>G2X4Z1</accession>
<sequence>MIATGKCRDSKQTQQDPYGFLSKRRHMSSQATSIIKNASLYYLICQHHWNRDFDPERDRWSAYGARFGYPNRRCYILLDYGQSADNEVPVLWYEWMGKSFNILAQDLPPEIQVKLKEYPFMRPSIQDMPKRPTPDAIERRQIIRTKLRSEISLSDSNFQFIREHQGHAEWLQTHVESRFWAKFESLVNLREKND</sequence>
<keyword evidence="2" id="KW-1185">Reference proteome</keyword>
<dbReference type="OMA" id="NCFFLID"/>
<dbReference type="AlphaFoldDB" id="G2X4Z1"/>
<dbReference type="InParanoid" id="G2X4Z1"/>
<evidence type="ECO:0000313" key="1">
    <source>
        <dbReference type="EMBL" id="EGY23785.1"/>
    </source>
</evidence>
<proteinExistence type="predicted"/>
<protein>
    <submittedName>
        <fullName evidence="1">Uncharacterized protein</fullName>
    </submittedName>
</protein>
<organism evidence="1 2">
    <name type="scientific">Verticillium dahliae (strain VdLs.17 / ATCC MYA-4575 / FGSC 10137)</name>
    <name type="common">Verticillium wilt</name>
    <dbReference type="NCBI Taxonomy" id="498257"/>
    <lineage>
        <taxon>Eukaryota</taxon>
        <taxon>Fungi</taxon>
        <taxon>Dikarya</taxon>
        <taxon>Ascomycota</taxon>
        <taxon>Pezizomycotina</taxon>
        <taxon>Sordariomycetes</taxon>
        <taxon>Hypocreomycetidae</taxon>
        <taxon>Glomerellales</taxon>
        <taxon>Plectosphaerellaceae</taxon>
        <taxon>Verticillium</taxon>
    </lineage>
</organism>
<gene>
    <name evidence="1" type="ORF">VDAG_05223</name>
</gene>
<dbReference type="KEGG" id="vda:VDAG_05223"/>
<reference evidence="1 2" key="1">
    <citation type="submission" date="2008-03" db="EMBL/GenBank/DDBJ databases">
        <title>The Genome Sequence of Verticillium dahliae VdLs.17.</title>
        <authorList>
            <consortium name="The Broad Institute Genome Sequencing Platform"/>
            <person name="Ma L.-J.J."/>
            <person name="Klosterman S.J."/>
            <person name="Subbarao K."/>
            <person name="Dobinson K."/>
            <person name="Veronese P."/>
            <person name="Kang S."/>
            <person name="Gold S.E."/>
            <person name="Young S."/>
            <person name="Jaffe D."/>
            <person name="Gnerre S."/>
            <person name="Berlin A."/>
            <person name="Heiman D."/>
            <person name="Hepburn T."/>
            <person name="Sykes S."/>
            <person name="Alvarado L."/>
            <person name="Kodira C.D."/>
            <person name="Lander E."/>
            <person name="Galagan J."/>
            <person name="Nusbaum C."/>
            <person name="Birren B."/>
        </authorList>
    </citation>
    <scope>NUCLEOTIDE SEQUENCE [LARGE SCALE GENOMIC DNA]</scope>
    <source>
        <strain evidence="2">VdLs.17 / ATCC MYA-4575 / FGSC 10137</strain>
    </source>
</reference>
<dbReference type="RefSeq" id="XP_009653254.1">
    <property type="nucleotide sequence ID" value="XM_009654959.1"/>
</dbReference>